<dbReference type="InterPro" id="IPR056843">
    <property type="entry name" value="THADA-like_TPR"/>
</dbReference>
<dbReference type="GO" id="GO:0030488">
    <property type="term" value="P:tRNA methylation"/>
    <property type="evidence" value="ECO:0007669"/>
    <property type="project" value="TreeGrafter"/>
</dbReference>
<feature type="domain" description="tRNA (32-2'-O)-methyltransferase regulator THADA-like TPR repeats region" evidence="4">
    <location>
        <begin position="655"/>
        <end position="915"/>
    </location>
</feature>
<dbReference type="EMBL" id="LR862146">
    <property type="protein sequence ID" value="CAD1827612.1"/>
    <property type="molecule type" value="Genomic_DNA"/>
</dbReference>
<gene>
    <name evidence="6" type="ORF">CB5_LOCUS10823</name>
</gene>
<protein>
    <submittedName>
        <fullName evidence="6">Uncharacterized protein</fullName>
    </submittedName>
</protein>
<organism evidence="6">
    <name type="scientific">Ananas comosus var. bracteatus</name>
    <name type="common">red pineapple</name>
    <dbReference type="NCBI Taxonomy" id="296719"/>
    <lineage>
        <taxon>Eukaryota</taxon>
        <taxon>Viridiplantae</taxon>
        <taxon>Streptophyta</taxon>
        <taxon>Embryophyta</taxon>
        <taxon>Tracheophyta</taxon>
        <taxon>Spermatophyta</taxon>
        <taxon>Magnoliopsida</taxon>
        <taxon>Liliopsida</taxon>
        <taxon>Poales</taxon>
        <taxon>Bromeliaceae</taxon>
        <taxon>Bromelioideae</taxon>
        <taxon>Ananas</taxon>
    </lineage>
</organism>
<dbReference type="InterPro" id="IPR016024">
    <property type="entry name" value="ARM-type_fold"/>
</dbReference>
<dbReference type="Pfam" id="PF10350">
    <property type="entry name" value="DUF2428"/>
    <property type="match status" value="1"/>
</dbReference>
<dbReference type="InterPro" id="IPR019442">
    <property type="entry name" value="THADA/TRM732_DUF2428"/>
</dbReference>
<evidence type="ECO:0000259" key="4">
    <source>
        <dbReference type="Pfam" id="PF25150"/>
    </source>
</evidence>
<dbReference type="Pfam" id="PF25151">
    <property type="entry name" value="TPR_Trm732_C"/>
    <property type="match status" value="1"/>
</dbReference>
<dbReference type="InterPro" id="IPR056842">
    <property type="entry name" value="THADA-like_TPR_C"/>
</dbReference>
<name>A0A6V7P9V0_ANACO</name>
<sequence length="2249" mass="251484">MQILFQSLLSTYDIPSRSSILLRSPGYPVVGLDMFDHGTCDLPLDAMLSPPQGRVETLNGRTTLSPSTPRSPLFIALSRSSSLLAFCSEVDDEIEEEELVAISREEQEKEVKMSGKWRALQHRHRYTYTSVVFPKSFFESLDLVPPEIFSSIDFFPQLKHLISLNSTYSQISEVKNLSFAFSRLLSSPEMSDHVVTTATRLYLEILFLENSLPLHRTLISALTKSRKFLPMIGGCFAALCEEYGNPNKKGKKRFLVSRAALSLIGYPKLGFLNEAVERCSNIIAMDVATGLEGVLLDIQRGSRPSPVVMEQCQEAMSCLYYLLQRYPFKFLGLEEDSNVFKRVIRTILGVFKSSAFSRDCLVASGVGFCAAIQVFMSPIELSLFISRVFFGFCSQNEEIVDLSVKKILPDSDLSSEIVDFSVLSRLCLLRGILTAIPRSVLNMQQVHSTSGSSWTMLYSGILPELCNYCENPVDSHFNFHALTVTQICLQQIKTSILADLGDFSGDCNLISEEVIGRIVRIIWNNMEDPLSQTVKQVHLIFDLLLDIISSLPLAKDNDGSKPFLYKIAGDLLVLGPRCKGRYVPLASLTRRLGAKSLLNLNANLLFETVYSYIDDDVCCAATSFLKCFLECLRNECWSDDGVDKGYESFRVLCLPPLMQGLVSGHSKLRSNLNTYALPAVIETDSDSIFSMLAFISVGPGTGESKFNADLKTDQCIAALVSLLKVSRTLALLEGDIDLDSDPSSQTLSQKKDAEKFAALSIKGINVRVLVKWFVLALTHSDESLRIDAAESLFLNPKTSSLPSSFELRLVKAAVPLNMRCSSTAFQMKWTSLFKKFFSRVRTALERQVKQGLWLPFAGIGVKNGGDYARNGEVSRAEDLFQFVRWLSCFLFQSCYPSAPYERKTMAMELILIMLDVWPIKLPQGNHGLNPYTEVITSPDSTLSLAGSIVDSWDRLRENSFRILSCFHTPLPGISSNNSVNDLIRWAKTLVCSPRVRESDAGALTLRLVFKKYVVELGCLVDNSGNIDLLKTSQAENGYPQVSKYGNHIVQYISSLVEWLRAVVEEGERDLSEACRKSFVHGVLLTLRYTFEELDWNSEVLSSSSDLRRLLEELLELIVRITSLALWVVSADAWYMPYDMDDMVDDTAFSPDELIEEDETESEPLDKNLKSEDNARPAEHVVMVGCWLAMKEVSLLFGTIIRKVPLPSCTISNSSTDDCSLNNVDESAIHTELLDLVQLETMGNHFLQVLLKMKHNGAIDKTRAGFTALCNRLLCSNDSRLCKMTELWLEQLMDRTIAKGQTVDDLLRRSAGIPAAFIALFLAEPEGTPKKLLPRALEWLIGIAKRSLSPINEGNNQKAEVENALISKIRDEGVVPTVHAFNVLRAAFNDTNLAADTSGFSAEAMILSIQSFSSPYWEIRNGACLAYTALVRRMIGFFNVQKRESARRSLTGVEFFHRYPALHPFIFDELKITTKLLDDGISSNIESNIAKAIRPSLCPILILLSRLKPSPISSGTDGALDPFLLVPFIQKCATQSNLRIRVLASRALTGLVSNEKLQYVINEVGHSLPVGKHHLVSFNSIHGLLLQLSSLLDGNLRNLTDVIKKDQILGELIHVLSDCLWLGSTMSCPCPTLNSSFIRVLDLMLDVARMGASRHAAIIQTLLFELTSQCLNGENSCELTFHDPTKIELQKQAALSYFSCLLGGNSEATAEDIQLQRFNLQCSKLSEMPEVEMSVTELHERIASCISNSAYEVRAATMKSLLKLAKTMRPGEGEGAMHQWARRNLLSVLMNHLFVEENPKCVYYILKAIFSWSTKLGEPVNRGGNFELVFHFWDRLVHLNSIMTQSKTREVIIRCMALCVKQLVKLVRSSIFINQSRQEETAAVCGKANQSARSVVAIKTINSFIKLVKGHSAPSEPVNMRRAAAEAIIASGLLEEAAYAASFVSNNQIPLESDDCDIEEKCTKATEEEITNLYAYMILDVWFTCIQLLEDEDVVLRQRLAKDVQKCIIISSGSSNNDLCSDAVPAQVDRVIELSFDFLASVFGHWLEYLSYLSRWVIDTAGSLESRGDLVRQIFDKEIDNHHEEKLLICQICCSHLQKLSVSNYRAARDHPKMEAIFLNWRQKFLQQLMSITSSFLENDGRTEWIGGIGNHKDAFISVYADLLGLFSLTQYRIDGYSSAEQLSDADKLYLSEFSEVAGIIGPFLRNPLISNLYYLVTQSHEKMLGPLQAPQCQQDCLVWDGFDPYFLLR</sequence>
<dbReference type="InterPro" id="IPR051954">
    <property type="entry name" value="tRNA_methyltransferase_THADA"/>
</dbReference>
<dbReference type="PANTHER" id="PTHR14387">
    <property type="entry name" value="THADA/DEATH RECEPTOR INTERACTING PROTEIN"/>
    <property type="match status" value="1"/>
</dbReference>
<evidence type="ECO:0000256" key="2">
    <source>
        <dbReference type="ARBA" id="ARBA00022694"/>
    </source>
</evidence>
<evidence type="ECO:0000259" key="5">
    <source>
        <dbReference type="Pfam" id="PF25151"/>
    </source>
</evidence>
<evidence type="ECO:0000259" key="3">
    <source>
        <dbReference type="Pfam" id="PF10350"/>
    </source>
</evidence>
<evidence type="ECO:0000313" key="6">
    <source>
        <dbReference type="EMBL" id="CAD1827612.1"/>
    </source>
</evidence>
<feature type="domain" description="tRNA (32-2'-O)-methyltransferase regulator THADA-like C-terminal TPR repeats region" evidence="5">
    <location>
        <begin position="1419"/>
        <end position="1589"/>
    </location>
</feature>
<dbReference type="Pfam" id="PF25150">
    <property type="entry name" value="TPR_Trm732"/>
    <property type="match status" value="1"/>
</dbReference>
<evidence type="ECO:0000256" key="1">
    <source>
        <dbReference type="ARBA" id="ARBA00010409"/>
    </source>
</evidence>
<dbReference type="PANTHER" id="PTHR14387:SF0">
    <property type="entry name" value="DUF2428 DOMAIN-CONTAINING PROTEIN"/>
    <property type="match status" value="1"/>
</dbReference>
<proteinExistence type="inferred from homology"/>
<dbReference type="GO" id="GO:0005829">
    <property type="term" value="C:cytosol"/>
    <property type="evidence" value="ECO:0007669"/>
    <property type="project" value="TreeGrafter"/>
</dbReference>
<feature type="domain" description="DUF2428" evidence="3">
    <location>
        <begin position="1109"/>
        <end position="1417"/>
    </location>
</feature>
<dbReference type="SUPFAM" id="SSF48371">
    <property type="entry name" value="ARM repeat"/>
    <property type="match status" value="1"/>
</dbReference>
<keyword evidence="2" id="KW-0819">tRNA processing</keyword>
<reference evidence="6" key="1">
    <citation type="submission" date="2020-07" db="EMBL/GenBank/DDBJ databases">
        <authorList>
            <person name="Lin J."/>
        </authorList>
    </citation>
    <scope>NUCLEOTIDE SEQUENCE</scope>
</reference>
<accession>A0A6V7P9V0</accession>
<comment type="similarity">
    <text evidence="1">Belongs to the THADA family.</text>
</comment>